<evidence type="ECO:0000256" key="9">
    <source>
        <dbReference type="ARBA" id="ARBA00046318"/>
    </source>
</evidence>
<dbReference type="PANTHER" id="PTHR36999">
    <property type="entry name" value="ISOCITRATE DEHYDROGENASE [NADP]"/>
    <property type="match status" value="1"/>
</dbReference>
<evidence type="ECO:0000256" key="6">
    <source>
        <dbReference type="ARBA" id="ARBA00022857"/>
    </source>
</evidence>
<dbReference type="PANTHER" id="PTHR36999:SF1">
    <property type="entry name" value="ISOCITRATE DEHYDROGENASE (NADP(+))"/>
    <property type="match status" value="1"/>
</dbReference>
<evidence type="ECO:0000256" key="3">
    <source>
        <dbReference type="ARBA" id="ARBA00022532"/>
    </source>
</evidence>
<dbReference type="RefSeq" id="WP_248343924.1">
    <property type="nucleotide sequence ID" value="NZ_AP025592.1"/>
</dbReference>
<accession>A0ABM7X669</accession>
<reference evidence="12" key="1">
    <citation type="journal article" date="2022" name="Int. J. Syst. Evol. Microbiol.">
        <title>Anaeromyxobacter oryzae sp. nov., Anaeromyxobacter diazotrophicus sp. nov. and Anaeromyxobacter paludicola sp. nov., isolated from paddy soils.</title>
        <authorList>
            <person name="Itoh H."/>
            <person name="Xu Z."/>
            <person name="Mise K."/>
            <person name="Masuda Y."/>
            <person name="Ushijima N."/>
            <person name="Hayakawa C."/>
            <person name="Shiratori Y."/>
            <person name="Senoo K."/>
        </authorList>
    </citation>
    <scope>NUCLEOTIDE SEQUENCE [LARGE SCALE GENOMIC DNA]</scope>
    <source>
        <strain evidence="12">Red630</strain>
    </source>
</reference>
<organism evidence="11 12">
    <name type="scientific">Anaeromyxobacter paludicola</name>
    <dbReference type="NCBI Taxonomy" id="2918171"/>
    <lineage>
        <taxon>Bacteria</taxon>
        <taxon>Pseudomonadati</taxon>
        <taxon>Myxococcota</taxon>
        <taxon>Myxococcia</taxon>
        <taxon>Myxococcales</taxon>
        <taxon>Cystobacterineae</taxon>
        <taxon>Anaeromyxobacteraceae</taxon>
        <taxon>Anaeromyxobacter</taxon>
    </lineage>
</organism>
<evidence type="ECO:0000313" key="11">
    <source>
        <dbReference type="EMBL" id="BDG07306.1"/>
    </source>
</evidence>
<evidence type="ECO:0000256" key="7">
    <source>
        <dbReference type="ARBA" id="ARBA00023002"/>
    </source>
</evidence>
<dbReference type="Proteomes" id="UP001162734">
    <property type="component" value="Chromosome"/>
</dbReference>
<dbReference type="Gene3D" id="3.40.718.10">
    <property type="entry name" value="Isopropylmalate Dehydrogenase"/>
    <property type="match status" value="1"/>
</dbReference>
<gene>
    <name evidence="11" type="primary">icd</name>
    <name evidence="11" type="ORF">AMPC_04190</name>
</gene>
<comment type="similarity">
    <text evidence="9 10">Belongs to the monomeric-type IDH family.</text>
</comment>
<proteinExistence type="inferred from homology"/>
<dbReference type="Pfam" id="PF03971">
    <property type="entry name" value="IDH"/>
    <property type="match status" value="1"/>
</dbReference>
<evidence type="ECO:0000256" key="4">
    <source>
        <dbReference type="ARBA" id="ARBA00022723"/>
    </source>
</evidence>
<keyword evidence="5" id="KW-0460">Magnesium</keyword>
<keyword evidence="4" id="KW-0479">Metal-binding</keyword>
<sequence>MNKNSTIIWTHIDEAPALATYSLLPIVQAFTKGTGIAVETKDISLSGRIIANFPEKLSPEQRIPDYLAELGALTLKAEANIIKLPNISASIPQLKEAIKELQAKGYDVPDYPESPKDEAEKAVQARYAKVLGSAVNPVLREGNSDRRSPLSVKAFSRKHPHKLGAWSPESKAHVAHMSEGDFYGTENSLTVQKACDYRIEFVARDGAVTVLKKKAPLLEGEIIDTSVMSVRALRKFYEEQIDDAMKKGVLLSLHLKATMMKVSDPVMFGHAVTVYFKDVFEKHAALFQELGVNPNNGLGDVYAKIQGLPAGKKAEVEADIQAVYAKRPPLAMVDSDKGITNLHVPNDVIVDASMPVVVRESGRMWGRDGKLHDCKAMIPDRCYATAYREIVEDCKKKGALDPATMGSVPNVGLMAQKAEEYGSHDKTFMAQGEGTIRVVDDASGATLLEQKVEQGDIFRMCQAKDVPIRDWVKLAVNRARATGAPAVFWLDRKRAHDAQVIAKVERYLANLHTAGLDIRILDPVDAMSLSLERIRAGKDTISVTGNVLRDYLTDLFPILEIGTSAKMLSIVPLLAGGGLFETGAGGSAPKHVQQFVKEGYLRWDSLGEFSALSASFEHIGRAFENPKAKVLAETLDQAIGKFLDNNKSPARKVGQIDNRGSHFYLALYWAEALAAQDQDAALKARFAGIAKQLAENEARIAAELVAAQGKPVDMGGYYRPDPAKTAAAMRPSPTLNAIVDAIA</sequence>
<protein>
    <recommendedName>
        <fullName evidence="10">Isocitrate dehydrogenase [NADP]</fullName>
        <ecNumber evidence="10">1.1.1.42</ecNumber>
    </recommendedName>
    <alternativeName>
        <fullName evidence="10">Oxalosuccinate decarboxylase</fullName>
    </alternativeName>
</protein>
<dbReference type="NCBIfam" id="TIGR00178">
    <property type="entry name" value="monomer_idh"/>
    <property type="match status" value="1"/>
</dbReference>
<evidence type="ECO:0000256" key="5">
    <source>
        <dbReference type="ARBA" id="ARBA00022842"/>
    </source>
</evidence>
<keyword evidence="6 10" id="KW-0521">NADP</keyword>
<dbReference type="EMBL" id="AP025592">
    <property type="protein sequence ID" value="BDG07306.1"/>
    <property type="molecule type" value="Genomic_DNA"/>
</dbReference>
<name>A0ABM7X669_9BACT</name>
<dbReference type="PIRSF" id="PIRSF009407">
    <property type="entry name" value="IDH_monmr"/>
    <property type="match status" value="1"/>
</dbReference>
<evidence type="ECO:0000256" key="2">
    <source>
        <dbReference type="ARBA" id="ARBA00022435"/>
    </source>
</evidence>
<dbReference type="InterPro" id="IPR004436">
    <property type="entry name" value="Isocitrate_DH_NADP_mono"/>
</dbReference>
<keyword evidence="2 10" id="KW-0329">Glyoxylate bypass</keyword>
<comment type="catalytic activity">
    <reaction evidence="8 10">
        <text>D-threo-isocitrate + NADP(+) = 2-oxoglutarate + CO2 + NADPH</text>
        <dbReference type="Rhea" id="RHEA:19629"/>
        <dbReference type="ChEBI" id="CHEBI:15562"/>
        <dbReference type="ChEBI" id="CHEBI:16526"/>
        <dbReference type="ChEBI" id="CHEBI:16810"/>
        <dbReference type="ChEBI" id="CHEBI:57783"/>
        <dbReference type="ChEBI" id="CHEBI:58349"/>
        <dbReference type="EC" id="1.1.1.42"/>
    </reaction>
</comment>
<keyword evidence="3 10" id="KW-0816">Tricarboxylic acid cycle</keyword>
<dbReference type="EC" id="1.1.1.42" evidence="10"/>
<evidence type="ECO:0000313" key="12">
    <source>
        <dbReference type="Proteomes" id="UP001162734"/>
    </source>
</evidence>
<keyword evidence="7 10" id="KW-0560">Oxidoreductase</keyword>
<keyword evidence="12" id="KW-1185">Reference proteome</keyword>
<dbReference type="SUPFAM" id="SSF53659">
    <property type="entry name" value="Isocitrate/Isopropylmalate dehydrogenase-like"/>
    <property type="match status" value="1"/>
</dbReference>
<comment type="cofactor">
    <cofactor evidence="1">
        <name>Mg(2+)</name>
        <dbReference type="ChEBI" id="CHEBI:18420"/>
    </cofactor>
</comment>
<evidence type="ECO:0000256" key="8">
    <source>
        <dbReference type="ARBA" id="ARBA00023554"/>
    </source>
</evidence>
<evidence type="ECO:0000256" key="10">
    <source>
        <dbReference type="PIRNR" id="PIRNR009407"/>
    </source>
</evidence>
<evidence type="ECO:0000256" key="1">
    <source>
        <dbReference type="ARBA" id="ARBA00001946"/>
    </source>
</evidence>